<dbReference type="SUPFAM" id="SSF56436">
    <property type="entry name" value="C-type lectin-like"/>
    <property type="match status" value="4"/>
</dbReference>
<evidence type="ECO:0000256" key="3">
    <source>
        <dbReference type="ARBA" id="ARBA00022833"/>
    </source>
</evidence>
<evidence type="ECO:0000259" key="4">
    <source>
        <dbReference type="PROSITE" id="PS50041"/>
    </source>
</evidence>
<dbReference type="Gene3D" id="2.20.25.240">
    <property type="match status" value="1"/>
</dbReference>
<evidence type="ECO:0000256" key="2">
    <source>
        <dbReference type="ARBA" id="ARBA00022771"/>
    </source>
</evidence>
<evidence type="ECO:0000313" key="5">
    <source>
        <dbReference type="EMBL" id="KAI6658375.1"/>
    </source>
</evidence>
<evidence type="ECO:0000313" key="6">
    <source>
        <dbReference type="Proteomes" id="UP001165289"/>
    </source>
</evidence>
<feature type="domain" description="C-type lectin" evidence="4">
    <location>
        <begin position="483"/>
        <end position="604"/>
    </location>
</feature>
<keyword evidence="1" id="KW-0479">Metal-binding</keyword>
<dbReference type="Pfam" id="PF00059">
    <property type="entry name" value="Lectin_C"/>
    <property type="match status" value="3"/>
</dbReference>
<organism evidence="5 6">
    <name type="scientific">Oopsacas minuta</name>
    <dbReference type="NCBI Taxonomy" id="111878"/>
    <lineage>
        <taxon>Eukaryota</taxon>
        <taxon>Metazoa</taxon>
        <taxon>Porifera</taxon>
        <taxon>Hexactinellida</taxon>
        <taxon>Hexasterophora</taxon>
        <taxon>Lyssacinosida</taxon>
        <taxon>Leucopsacidae</taxon>
        <taxon>Oopsacas</taxon>
    </lineage>
</organism>
<dbReference type="InterPro" id="IPR007588">
    <property type="entry name" value="Znf_FLYWCH"/>
</dbReference>
<keyword evidence="3" id="KW-0862">Zinc</keyword>
<dbReference type="GO" id="GO:0008270">
    <property type="term" value="F:zinc ion binding"/>
    <property type="evidence" value="ECO:0007669"/>
    <property type="project" value="UniProtKB-KW"/>
</dbReference>
<dbReference type="InterPro" id="IPR050111">
    <property type="entry name" value="C-type_lectin/snaclec_domain"/>
</dbReference>
<keyword evidence="6" id="KW-1185">Reference proteome</keyword>
<dbReference type="EMBL" id="JAKMXF010000092">
    <property type="protein sequence ID" value="KAI6658375.1"/>
    <property type="molecule type" value="Genomic_DNA"/>
</dbReference>
<protein>
    <submittedName>
        <fullName evidence="5">Macrophage mannose receptor 1</fullName>
    </submittedName>
</protein>
<dbReference type="Proteomes" id="UP001165289">
    <property type="component" value="Unassembled WGS sequence"/>
</dbReference>
<proteinExistence type="predicted"/>
<dbReference type="PROSITE" id="PS50041">
    <property type="entry name" value="C_TYPE_LECTIN_2"/>
    <property type="match status" value="4"/>
</dbReference>
<gene>
    <name evidence="5" type="ORF">LOD99_11048</name>
</gene>
<dbReference type="Gene3D" id="3.10.100.10">
    <property type="entry name" value="Mannose-Binding Protein A, subunit A"/>
    <property type="match status" value="4"/>
</dbReference>
<dbReference type="InterPro" id="IPR001304">
    <property type="entry name" value="C-type_lectin-like"/>
</dbReference>
<dbReference type="SMART" id="SM00034">
    <property type="entry name" value="CLECT"/>
    <property type="match status" value="4"/>
</dbReference>
<dbReference type="PANTHER" id="PTHR22803">
    <property type="entry name" value="MANNOSE, PHOSPHOLIPASE, LECTIN RECEPTOR RELATED"/>
    <property type="match status" value="1"/>
</dbReference>
<dbReference type="Pfam" id="PF04500">
    <property type="entry name" value="FLYWCH"/>
    <property type="match status" value="1"/>
</dbReference>
<dbReference type="CDD" id="cd00037">
    <property type="entry name" value="CLECT"/>
    <property type="match status" value="3"/>
</dbReference>
<accession>A0AAV7KCF7</accession>
<dbReference type="InterPro" id="IPR016187">
    <property type="entry name" value="CTDL_fold"/>
</dbReference>
<feature type="domain" description="C-type lectin" evidence="4">
    <location>
        <begin position="626"/>
        <end position="733"/>
    </location>
</feature>
<sequence length="917" mass="101306">MSANSDTSFRIVKSSKGTNKLSHDGYLYIFHRGAIKKEWRCDVRGCKARIHSVDETIIKKSGEHSHPQEYGKDEVTVMKDLLRRRGRETNDNPHVAIGVWGGDLTSITTERENNYLYTIIPDTVSNCWIGLNDRSVEGTYTWIDSSVYSHTNWTGSEPFIINEDCVDIIRTGEGSWGTVGCNMTRYAFLCKRPSSITTVGGFGQLTNGGLDFETISENIFLFTSRTLACGGDEVNVIVWSFSENSDLSNGEILTATYSSTETGLSWLTVDITKQGYYQCQADSLTYTIGLYDSSLTTVAAGASYQYIVGIDREDVLLLCDPMDNGSLSMLRWTLSAGGEFLNPINIYNSRASLPEDSTEFSCKRGVTVFSTNTISVIAPLLSISYDVIPAGNFSLLYPEMNTLAFPLAVKDVILSINIDGSWTLPDDTNSTGSTLTIPNFSSQNNGIYNFYANNWDNVDVCIIQIQLTSSTTVTGTPVIELTYDDSAIGFFTSTNTTRFTSQLDCQNWGGNLATINSAIEDSLLFYSSTDINTYFSCWIGLNDIENDAGTDANAFVWVDGSSSTYRNFGTLGQSYPVAPATWDCVRNRYKSTGELSTGWANQACADITNCYFCNKQGNSQGCDLVYEGFCYRVFEVSTAINWLDAQSSCAIWGGDLTSITTERENNFLYTIIPDTVSNCWIGLNDRSVEGTYTWTDGSVYSHTNWTGSEPSISNEDCVEIIRAGEGSWGIVDCGMTRNTFLCERNSSVVTVVIFFVIIATIILTKSAQATTPNISLIYDDTTFGYFIMEPQINWTNAEVECNNWGGNLTTIKSAVEDSLLFYSITDLDNAFSCYIGLNDIDVEAGTDASTFVWVDGSNSTYRNFQSHFSIVSPSGIGDEDCVRFRYSNEEGVLSSGWIDRSCDLTRPCYFCNKAGKK</sequence>
<feature type="domain" description="C-type lectin" evidence="4">
    <location>
        <begin position="101"/>
        <end position="182"/>
    </location>
</feature>
<dbReference type="InterPro" id="IPR016186">
    <property type="entry name" value="C-type_lectin-like/link_sf"/>
</dbReference>
<dbReference type="AlphaFoldDB" id="A0AAV7KCF7"/>
<keyword evidence="5" id="KW-0675">Receptor</keyword>
<name>A0AAV7KCF7_9METZ</name>
<reference evidence="5 6" key="1">
    <citation type="journal article" date="2023" name="BMC Biol.">
        <title>The compact genome of the sponge Oopsacas minuta (Hexactinellida) is lacking key metazoan core genes.</title>
        <authorList>
            <person name="Santini S."/>
            <person name="Schenkelaars Q."/>
            <person name="Jourda C."/>
            <person name="Duchesne M."/>
            <person name="Belahbib H."/>
            <person name="Rocher C."/>
            <person name="Selva M."/>
            <person name="Riesgo A."/>
            <person name="Vervoort M."/>
            <person name="Leys S.P."/>
            <person name="Kodjabachian L."/>
            <person name="Le Bivic A."/>
            <person name="Borchiellini C."/>
            <person name="Claverie J.M."/>
            <person name="Renard E."/>
        </authorList>
    </citation>
    <scope>NUCLEOTIDE SEQUENCE [LARGE SCALE GENOMIC DNA]</scope>
    <source>
        <strain evidence="5">SPO-2</strain>
    </source>
</reference>
<comment type="caution">
    <text evidence="5">The sequence shown here is derived from an EMBL/GenBank/DDBJ whole genome shotgun (WGS) entry which is preliminary data.</text>
</comment>
<evidence type="ECO:0000256" key="1">
    <source>
        <dbReference type="ARBA" id="ARBA00022723"/>
    </source>
</evidence>
<feature type="domain" description="C-type lectin" evidence="4">
    <location>
        <begin position="785"/>
        <end position="903"/>
    </location>
</feature>
<keyword evidence="2" id="KW-0863">Zinc-finger</keyword>